<dbReference type="Proteomes" id="UP000681722">
    <property type="component" value="Unassembled WGS sequence"/>
</dbReference>
<dbReference type="OrthoDB" id="10025192at2759"/>
<dbReference type="Proteomes" id="UP000677228">
    <property type="component" value="Unassembled WGS sequence"/>
</dbReference>
<gene>
    <name evidence="2" type="ORF">GPM918_LOCUS32559</name>
    <name evidence="1" type="ORF">OVA965_LOCUS27203</name>
    <name evidence="4" type="ORF">SRO942_LOCUS33232</name>
    <name evidence="3" type="ORF">TMI583_LOCUS27946</name>
</gene>
<dbReference type="EMBL" id="CAJNOK010017834">
    <property type="protein sequence ID" value="CAF1271378.1"/>
    <property type="molecule type" value="Genomic_DNA"/>
</dbReference>
<organism evidence="2 5">
    <name type="scientific">Didymodactylos carnosus</name>
    <dbReference type="NCBI Taxonomy" id="1234261"/>
    <lineage>
        <taxon>Eukaryota</taxon>
        <taxon>Metazoa</taxon>
        <taxon>Spiralia</taxon>
        <taxon>Gnathifera</taxon>
        <taxon>Rotifera</taxon>
        <taxon>Eurotatoria</taxon>
        <taxon>Bdelloidea</taxon>
        <taxon>Philodinida</taxon>
        <taxon>Philodinidae</taxon>
        <taxon>Didymodactylos</taxon>
    </lineage>
</organism>
<protein>
    <submittedName>
        <fullName evidence="2">Uncharacterized protein</fullName>
    </submittedName>
</protein>
<name>A0A815JXX2_9BILA</name>
<dbReference type="AlphaFoldDB" id="A0A815JXX2"/>
<reference evidence="2" key="1">
    <citation type="submission" date="2021-02" db="EMBL/GenBank/DDBJ databases">
        <authorList>
            <person name="Nowell W R."/>
        </authorList>
    </citation>
    <scope>NUCLEOTIDE SEQUENCE</scope>
</reference>
<dbReference type="Proteomes" id="UP000682733">
    <property type="component" value="Unassembled WGS sequence"/>
</dbReference>
<proteinExistence type="predicted"/>
<evidence type="ECO:0000313" key="3">
    <source>
        <dbReference type="EMBL" id="CAF4076863.1"/>
    </source>
</evidence>
<evidence type="ECO:0000313" key="5">
    <source>
        <dbReference type="Proteomes" id="UP000663829"/>
    </source>
</evidence>
<accession>A0A815JXX2</accession>
<dbReference type="EMBL" id="CAJNOQ010016700">
    <property type="protein sequence ID" value="CAF1385974.1"/>
    <property type="molecule type" value="Genomic_DNA"/>
</dbReference>
<sequence length="179" mass="21393">MFHNQQQKRDVAINRKNHLEEDQKLIENWKYPSKAQHQSESNQTDENRIISVEPIKKRKCLSIRHLYSCIVPRKKDMDDDAVSISLADEIELDLFSLRQRLTDIFELEHERQKEMLNSLEEEDRPSQDEEVRTKYLFCTRGPRYRRNGVCRQVDKQLCYFDDLTKDILVESSLKTSGLY</sequence>
<dbReference type="EMBL" id="CAJOBA010039394">
    <property type="protein sequence ID" value="CAF4076863.1"/>
    <property type="molecule type" value="Genomic_DNA"/>
</dbReference>
<dbReference type="EMBL" id="CAJOBC010082104">
    <property type="protein sequence ID" value="CAF4281046.1"/>
    <property type="molecule type" value="Genomic_DNA"/>
</dbReference>
<evidence type="ECO:0000313" key="2">
    <source>
        <dbReference type="EMBL" id="CAF1385974.1"/>
    </source>
</evidence>
<evidence type="ECO:0000313" key="4">
    <source>
        <dbReference type="EMBL" id="CAF4281046.1"/>
    </source>
</evidence>
<keyword evidence="5" id="KW-1185">Reference proteome</keyword>
<comment type="caution">
    <text evidence="2">The sequence shown here is derived from an EMBL/GenBank/DDBJ whole genome shotgun (WGS) entry which is preliminary data.</text>
</comment>
<evidence type="ECO:0000313" key="1">
    <source>
        <dbReference type="EMBL" id="CAF1271378.1"/>
    </source>
</evidence>
<dbReference type="Proteomes" id="UP000663829">
    <property type="component" value="Unassembled WGS sequence"/>
</dbReference>